<reference evidence="3" key="2">
    <citation type="submission" date="2021-05" db="EMBL/GenBank/DDBJ databases">
        <title>Protein family content uncovers lineage relationships and bacterial pathway maintenance mechanisms in DPANN archaea.</title>
        <authorList>
            <person name="Castelle C.J."/>
            <person name="Meheust R."/>
            <person name="Jaffe A.L."/>
            <person name="Seitz K."/>
            <person name="Gong X."/>
            <person name="Baker B.J."/>
            <person name="Banfield J.F."/>
        </authorList>
    </citation>
    <scope>NUCLEOTIDE SEQUENCE</scope>
    <source>
        <strain evidence="3">RIFCSPLOWO2_01_FULL_AR10_48_17</strain>
    </source>
</reference>
<proteinExistence type="predicted"/>
<feature type="transmembrane region" description="Helical" evidence="1">
    <location>
        <begin position="264"/>
        <end position="297"/>
    </location>
</feature>
<protein>
    <submittedName>
        <fullName evidence="3">Glycerophosphoryl diester phosphodiesterase membrane domain-containing protein</fullName>
    </submittedName>
</protein>
<dbReference type="Pfam" id="PF10110">
    <property type="entry name" value="GPDPase_memb"/>
    <property type="match status" value="1"/>
</dbReference>
<feature type="transmembrane region" description="Helical" evidence="1">
    <location>
        <begin position="158"/>
        <end position="187"/>
    </location>
</feature>
<comment type="caution">
    <text evidence="3">The sequence shown here is derived from an EMBL/GenBank/DDBJ whole genome shotgun (WGS) entry which is preliminary data.</text>
</comment>
<dbReference type="InterPro" id="IPR018476">
    <property type="entry name" value="GlyceroP-diester-Pdiesterase_M"/>
</dbReference>
<keyword evidence="1" id="KW-1133">Transmembrane helix</keyword>
<feature type="transmembrane region" description="Helical" evidence="1">
    <location>
        <begin position="81"/>
        <end position="108"/>
    </location>
</feature>
<organism evidence="3 4">
    <name type="scientific">Candidatus Iainarchaeum sp</name>
    <dbReference type="NCBI Taxonomy" id="3101447"/>
    <lineage>
        <taxon>Archaea</taxon>
        <taxon>Candidatus Iainarchaeota</taxon>
        <taxon>Candidatus Iainarchaeia</taxon>
        <taxon>Candidatus Iainarchaeales</taxon>
        <taxon>Candidatus Iainarchaeaceae</taxon>
        <taxon>Candidatus Iainarchaeum</taxon>
    </lineage>
</organism>
<feature type="domain" description="Glycerophosphoryl diester phosphodiesterase membrane" evidence="2">
    <location>
        <begin position="205"/>
        <end position="298"/>
    </location>
</feature>
<keyword evidence="1" id="KW-0812">Transmembrane</keyword>
<feature type="transmembrane region" description="Helical" evidence="1">
    <location>
        <begin position="227"/>
        <end position="252"/>
    </location>
</feature>
<accession>A0A8T4LDT2</accession>
<dbReference type="AlphaFoldDB" id="A0A8T4LDT2"/>
<feature type="transmembrane region" description="Helical" evidence="1">
    <location>
        <begin position="129"/>
        <end position="152"/>
    </location>
</feature>
<evidence type="ECO:0000313" key="3">
    <source>
        <dbReference type="EMBL" id="MBS3061445.1"/>
    </source>
</evidence>
<gene>
    <name evidence="3" type="ORF">J4215_02575</name>
</gene>
<reference evidence="3" key="1">
    <citation type="submission" date="2021-03" db="EMBL/GenBank/DDBJ databases">
        <authorList>
            <person name="Jaffe A."/>
        </authorList>
    </citation>
    <scope>NUCLEOTIDE SEQUENCE</scope>
    <source>
        <strain evidence="3">RIFCSPLOWO2_01_FULL_AR10_48_17</strain>
    </source>
</reference>
<evidence type="ECO:0000313" key="4">
    <source>
        <dbReference type="Proteomes" id="UP000675968"/>
    </source>
</evidence>
<feature type="transmembrane region" description="Helical" evidence="1">
    <location>
        <begin position="20"/>
        <end position="44"/>
    </location>
</feature>
<sequence length="306" mass="33663">MEFGRILKSGLVEWLKEPRLVRLFVIIFAVYFVSSLLTTAFMAASFGLDLSWQMIKSEWEVIPNDENWAEDLTGDAFVSRAVLFGLAGLLIGIAVLIVATMISAFAVHESMIWKRIRTGTISIGKSLKFVVFNFYACIVILLLLMDPIWLVVPVISMILIAVGLLFGGLALVLLVLGFLGLLAYAGIVIYHIYRLSFADIAWLSSEMPMQDALEESWQATKGRFWEIFIGAFGANIVSALLAGVVVSILALAPMMIGDASQSPAVIAICMGVLNLLRAVMTSFLFMASFAIIAEIYVQVLRDPKKH</sequence>
<dbReference type="EMBL" id="JAGVWC010000009">
    <property type="protein sequence ID" value="MBS3061445.1"/>
    <property type="molecule type" value="Genomic_DNA"/>
</dbReference>
<keyword evidence="1" id="KW-0472">Membrane</keyword>
<name>A0A8T4LDT2_9ARCH</name>
<dbReference type="Proteomes" id="UP000675968">
    <property type="component" value="Unassembled WGS sequence"/>
</dbReference>
<evidence type="ECO:0000256" key="1">
    <source>
        <dbReference type="SAM" id="Phobius"/>
    </source>
</evidence>
<evidence type="ECO:0000259" key="2">
    <source>
        <dbReference type="Pfam" id="PF10110"/>
    </source>
</evidence>